<sequence length="824" mass="94008">MRVFNRKNVEPRVQGALIPLGEGSKKGAYISKLVKKKFYNYYNIKHRLAVCKMDAIAKRLTYKWADVATTKTFKFYSSHEVDATEVMEDVRAKWVELNCKEIFKKSIPPMVRDGFVLLDLINKGESIDYNVYGEYESPPQLWARGKENIILAYKVQFTPQPRGMGSQIQSLTLSTRGASNLREIDKDYTPKELIHIEYGEPNYGLGMPLIEGAWDSIIKLLGVSHQEMLDRRAVPTLYLLETDYSPTHDKAKEHLKMVANSSEDVARVWYRKLRKGTNEIIDSPKFGYESPTSTTDAGRKENKGVSTGDYGNINQEWTRLTTVTGHTINYYMGNRAGATVGSETDKASDDEQETIDFANVESIIRKILDWLDSEGLITMPTEPFVIKFWKDWEHIEKEAKAKEEMAAQMALGQTDENGNTTKPSITEKDKNLEIDSQDNKPKENDVLTTQKFDIKNAVLTTSILNAIKENLSYGMTYVTSSWIARIGYYDKTDRLYMELLDGKIYSKPSPMGEWSYLDWIAYGSKGMYFWDYLSQRDPPWMIDSIPADINIDLTPDEDIFNNSLKVPILDYEIIDSLDTEGKIKKLGKEVNWSMGNGTAANIKAMLNSLKTKTIKHQLRHNTMSAQAFGNSIKEGHPLLYDIGNGAIVEEYICPESWKENVGKTIPLGVYHNLDSIWESPELPDWQIVGTAEIFGWDDEEGEDYVKFNYEYKRIAEVFEKLDLFDWLTPQLKATKTADISTAYYCDIEYRWNETTEKVIRVQINIDLISISFVPRGNCPGEVCSIKIVAKNADAMQKYIKDCIAEGEDKGECLAKAYSKFKAKT</sequence>
<feature type="compositionally biased region" description="Polar residues" evidence="1">
    <location>
        <begin position="414"/>
        <end position="424"/>
    </location>
</feature>
<evidence type="ECO:0000256" key="1">
    <source>
        <dbReference type="SAM" id="MobiDB-lite"/>
    </source>
</evidence>
<proteinExistence type="predicted"/>
<dbReference type="EMBL" id="LAZR01001550">
    <property type="protein sequence ID" value="KKN42898.1"/>
    <property type="molecule type" value="Genomic_DNA"/>
</dbReference>
<reference evidence="2" key="1">
    <citation type="journal article" date="2015" name="Nature">
        <title>Complex archaea that bridge the gap between prokaryotes and eukaryotes.</title>
        <authorList>
            <person name="Spang A."/>
            <person name="Saw J.H."/>
            <person name="Jorgensen S.L."/>
            <person name="Zaremba-Niedzwiedzka K."/>
            <person name="Martijn J."/>
            <person name="Lind A.E."/>
            <person name="van Eijk R."/>
            <person name="Schleper C."/>
            <person name="Guy L."/>
            <person name="Ettema T.J."/>
        </authorList>
    </citation>
    <scope>NUCLEOTIDE SEQUENCE</scope>
</reference>
<feature type="region of interest" description="Disordered" evidence="1">
    <location>
        <begin position="284"/>
        <end position="307"/>
    </location>
</feature>
<accession>A0A0F9TNC4</accession>
<gene>
    <name evidence="2" type="ORF">LCGC14_0708720</name>
</gene>
<comment type="caution">
    <text evidence="2">The sequence shown here is derived from an EMBL/GenBank/DDBJ whole genome shotgun (WGS) entry which is preliminary data.</text>
</comment>
<organism evidence="2">
    <name type="scientific">marine sediment metagenome</name>
    <dbReference type="NCBI Taxonomy" id="412755"/>
    <lineage>
        <taxon>unclassified sequences</taxon>
        <taxon>metagenomes</taxon>
        <taxon>ecological metagenomes</taxon>
    </lineage>
</organism>
<protein>
    <recommendedName>
        <fullName evidence="3">Portal protein</fullName>
    </recommendedName>
</protein>
<evidence type="ECO:0000313" key="2">
    <source>
        <dbReference type="EMBL" id="KKN42898.1"/>
    </source>
</evidence>
<feature type="region of interest" description="Disordered" evidence="1">
    <location>
        <begin position="411"/>
        <end position="442"/>
    </location>
</feature>
<evidence type="ECO:0008006" key="3">
    <source>
        <dbReference type="Google" id="ProtNLM"/>
    </source>
</evidence>
<feature type="compositionally biased region" description="Basic and acidic residues" evidence="1">
    <location>
        <begin position="425"/>
        <end position="442"/>
    </location>
</feature>
<dbReference type="AlphaFoldDB" id="A0A0F9TNC4"/>
<name>A0A0F9TNC4_9ZZZZ</name>